<evidence type="ECO:0000256" key="13">
    <source>
        <dbReference type="ARBA" id="ARBA00034923"/>
    </source>
</evidence>
<evidence type="ECO:0000256" key="2">
    <source>
        <dbReference type="ARBA" id="ARBA00022741"/>
    </source>
</evidence>
<evidence type="ECO:0000256" key="1">
    <source>
        <dbReference type="ARBA" id="ARBA00022722"/>
    </source>
</evidence>
<keyword evidence="1" id="KW-0540">Nuclease</keyword>
<proteinExistence type="predicted"/>
<reference evidence="19 21" key="1">
    <citation type="submission" date="2015-09" db="EMBL/GenBank/DDBJ databases">
        <title>Identification and resolution of microdiversity through metagenomic sequencing of parallel consortia.</title>
        <authorList>
            <person name="Nelson W.C."/>
            <person name="Romine M.F."/>
            <person name="Lindemann S.R."/>
        </authorList>
    </citation>
    <scope>NUCLEOTIDE SEQUENCE [LARGE SCALE GENOMIC DNA]</scope>
    <source>
        <strain evidence="19">HL-109</strain>
    </source>
</reference>
<evidence type="ECO:0000313" key="21">
    <source>
        <dbReference type="Proteomes" id="UP000050497"/>
    </source>
</evidence>
<evidence type="ECO:0000259" key="17">
    <source>
        <dbReference type="PROSITE" id="PS51198"/>
    </source>
</evidence>
<comment type="caution">
    <text evidence="19">The sequence shown here is derived from an EMBL/GenBank/DDBJ whole genome shotgun (WGS) entry which is preliminary data.</text>
</comment>
<dbReference type="SUPFAM" id="SSF52540">
    <property type="entry name" value="P-loop containing nucleoside triphosphate hydrolases"/>
    <property type="match status" value="1"/>
</dbReference>
<dbReference type="InterPro" id="IPR014016">
    <property type="entry name" value="UvrD-like_ATP-bd"/>
</dbReference>
<dbReference type="OrthoDB" id="9810135at2"/>
<organism evidence="19 21">
    <name type="scientific">Saliniramus fredricksonii</name>
    <dbReference type="NCBI Taxonomy" id="1653334"/>
    <lineage>
        <taxon>Bacteria</taxon>
        <taxon>Pseudomonadati</taxon>
        <taxon>Pseudomonadota</taxon>
        <taxon>Alphaproteobacteria</taxon>
        <taxon>Hyphomicrobiales</taxon>
        <taxon>Salinarimonadaceae</taxon>
        <taxon>Saliniramus</taxon>
    </lineage>
</organism>
<feature type="binding site" evidence="15">
    <location>
        <begin position="32"/>
        <end position="39"/>
    </location>
    <ligand>
        <name>ATP</name>
        <dbReference type="ChEBI" id="CHEBI:30616"/>
    </ligand>
</feature>
<keyword evidence="6" id="KW-0269">Exonuclease</keyword>
<evidence type="ECO:0000256" key="14">
    <source>
        <dbReference type="ARBA" id="ARBA00048988"/>
    </source>
</evidence>
<protein>
    <recommendedName>
        <fullName evidence="12">DNA 3'-5' helicase</fullName>
        <ecNumber evidence="12">5.6.2.4</ecNumber>
    </recommendedName>
    <alternativeName>
        <fullName evidence="13">DNA 3'-5' helicase II</fullName>
    </alternativeName>
</protein>
<comment type="catalytic activity">
    <reaction evidence="14">
        <text>ATP + H2O = ADP + phosphate + H(+)</text>
        <dbReference type="Rhea" id="RHEA:13065"/>
        <dbReference type="ChEBI" id="CHEBI:15377"/>
        <dbReference type="ChEBI" id="CHEBI:15378"/>
        <dbReference type="ChEBI" id="CHEBI:30616"/>
        <dbReference type="ChEBI" id="CHEBI:43474"/>
        <dbReference type="ChEBI" id="CHEBI:456216"/>
        <dbReference type="EC" id="5.6.2.4"/>
    </reaction>
</comment>
<dbReference type="GO" id="GO:0005829">
    <property type="term" value="C:cytosol"/>
    <property type="evidence" value="ECO:0007669"/>
    <property type="project" value="TreeGrafter"/>
</dbReference>
<keyword evidence="2 15" id="KW-0547">Nucleotide-binding</keyword>
<name>A0A0P7X8N0_9HYPH</name>
<dbReference type="InterPro" id="IPR014017">
    <property type="entry name" value="DNA_helicase_UvrD-like_C"/>
</dbReference>
<dbReference type="Pfam" id="PF00580">
    <property type="entry name" value="UvrD-helicase"/>
    <property type="match status" value="1"/>
</dbReference>
<dbReference type="PANTHER" id="PTHR11070">
    <property type="entry name" value="UVRD / RECB / PCRA DNA HELICASE FAMILY MEMBER"/>
    <property type="match status" value="1"/>
</dbReference>
<dbReference type="SUPFAM" id="SSF52980">
    <property type="entry name" value="Restriction endonuclease-like"/>
    <property type="match status" value="1"/>
</dbReference>
<evidence type="ECO:0000256" key="6">
    <source>
        <dbReference type="ARBA" id="ARBA00022839"/>
    </source>
</evidence>
<gene>
    <name evidence="19" type="primary">addA</name>
    <name evidence="20" type="ORF">GA0071312_3431</name>
    <name evidence="19" type="ORF">HLUCCO17_06385</name>
</gene>
<dbReference type="NCBIfam" id="TIGR02784">
    <property type="entry name" value="addA_alphas"/>
    <property type="match status" value="1"/>
</dbReference>
<evidence type="ECO:0000313" key="19">
    <source>
        <dbReference type="EMBL" id="KPQ11532.1"/>
    </source>
</evidence>
<dbReference type="Proteomes" id="UP000182800">
    <property type="component" value="Unassembled WGS sequence"/>
</dbReference>
<keyword evidence="9" id="KW-0234">DNA repair</keyword>
<dbReference type="InterPro" id="IPR011604">
    <property type="entry name" value="PDDEXK-like_dom_sf"/>
</dbReference>
<keyword evidence="7 15" id="KW-0067">ATP-binding</keyword>
<evidence type="ECO:0000256" key="7">
    <source>
        <dbReference type="ARBA" id="ARBA00022840"/>
    </source>
</evidence>
<dbReference type="GO" id="GO:0033202">
    <property type="term" value="C:DNA helicase complex"/>
    <property type="evidence" value="ECO:0007669"/>
    <property type="project" value="TreeGrafter"/>
</dbReference>
<evidence type="ECO:0000256" key="16">
    <source>
        <dbReference type="SAM" id="MobiDB-lite"/>
    </source>
</evidence>
<dbReference type="Gene3D" id="3.90.320.10">
    <property type="match status" value="1"/>
</dbReference>
<evidence type="ECO:0000256" key="12">
    <source>
        <dbReference type="ARBA" id="ARBA00034808"/>
    </source>
</evidence>
<dbReference type="GO" id="GO:0004527">
    <property type="term" value="F:exonuclease activity"/>
    <property type="evidence" value="ECO:0007669"/>
    <property type="project" value="UniProtKB-KW"/>
</dbReference>
<dbReference type="PROSITE" id="PS51217">
    <property type="entry name" value="UVRD_HELICASE_CTER"/>
    <property type="match status" value="1"/>
</dbReference>
<dbReference type="Gene3D" id="3.40.50.300">
    <property type="entry name" value="P-loop containing nucleotide triphosphate hydrolases"/>
    <property type="match status" value="4"/>
</dbReference>
<dbReference type="GO" id="GO:0043138">
    <property type="term" value="F:3'-5' DNA helicase activity"/>
    <property type="evidence" value="ECO:0007669"/>
    <property type="project" value="UniProtKB-EC"/>
</dbReference>
<evidence type="ECO:0000313" key="20">
    <source>
        <dbReference type="EMBL" id="SCC82439.1"/>
    </source>
</evidence>
<evidence type="ECO:0000256" key="4">
    <source>
        <dbReference type="ARBA" id="ARBA00022801"/>
    </source>
</evidence>
<evidence type="ECO:0000256" key="9">
    <source>
        <dbReference type="ARBA" id="ARBA00023204"/>
    </source>
</evidence>
<evidence type="ECO:0000256" key="11">
    <source>
        <dbReference type="ARBA" id="ARBA00034617"/>
    </source>
</evidence>
<evidence type="ECO:0000256" key="15">
    <source>
        <dbReference type="PROSITE-ProRule" id="PRU00560"/>
    </source>
</evidence>
<evidence type="ECO:0000256" key="5">
    <source>
        <dbReference type="ARBA" id="ARBA00022806"/>
    </source>
</evidence>
<dbReference type="PANTHER" id="PTHR11070:SF2">
    <property type="entry name" value="ATP-DEPENDENT DNA HELICASE SRS2"/>
    <property type="match status" value="1"/>
</dbReference>
<dbReference type="Pfam" id="PF13361">
    <property type="entry name" value="UvrD_C"/>
    <property type="match status" value="1"/>
</dbReference>
<evidence type="ECO:0000259" key="18">
    <source>
        <dbReference type="PROSITE" id="PS51217"/>
    </source>
</evidence>
<dbReference type="PATRIC" id="fig|1653334.4.peg.2353"/>
<feature type="domain" description="UvrD-like helicase C-terminal" evidence="18">
    <location>
        <begin position="521"/>
        <end position="792"/>
    </location>
</feature>
<keyword evidence="3" id="KW-0227">DNA damage</keyword>
<dbReference type="STRING" id="1653334.GA0071312_3431"/>
<dbReference type="EC" id="5.6.2.4" evidence="12"/>
<keyword evidence="10" id="KW-0413">Isomerase</keyword>
<reference evidence="20 22" key="2">
    <citation type="submission" date="2016-08" db="EMBL/GenBank/DDBJ databases">
        <authorList>
            <person name="Varghese N."/>
            <person name="Submissions Spin"/>
        </authorList>
    </citation>
    <scope>NUCLEOTIDE SEQUENCE [LARGE SCALE GENOMIC DNA]</scope>
    <source>
        <strain evidence="20 22">HL-109</strain>
    </source>
</reference>
<dbReference type="GO" id="GO:0005524">
    <property type="term" value="F:ATP binding"/>
    <property type="evidence" value="ECO:0007669"/>
    <property type="project" value="UniProtKB-UniRule"/>
</dbReference>
<evidence type="ECO:0000256" key="10">
    <source>
        <dbReference type="ARBA" id="ARBA00023235"/>
    </source>
</evidence>
<accession>A0A0P7X8N0</accession>
<evidence type="ECO:0000313" key="22">
    <source>
        <dbReference type="Proteomes" id="UP000182800"/>
    </source>
</evidence>
<feature type="domain" description="UvrD-like helicase ATP-binding" evidence="17">
    <location>
        <begin position="11"/>
        <end position="487"/>
    </location>
</feature>
<sequence>MNGASMSGDPISDTTARQRRAAMPDRSAWVSANAGSGKTKVLSDRVLRLLLEGVAPNRILCLTFTKAAAANMQMRVFDRLAAWVTHDDAALAQALRDLDGREPDAARLALARRLFARAVETPGGLKIGTIHAFCERLLHIAPFEAGVPARFAMLDEVQGAVLFDAAMSDTLAHAGADATMRAAFDILDAAHGGGDGRTALIRAAMRERAVLRDDDAFEKALAEIRAKLEVGEGENLAALEAQILDGGIPVSEWADLVAILQTGGKTDKDRADALISAAATDDPAQQSALYLTLFFTDKGKGTPARSLGTKAIPDHVKERLAAEQERLVALRMRMGRVEAWQRTWALFTIARALFRHIEARKARLSMLDFDDLIGKTRDLLAGPAGGWVLYKLDRGIDHVLVDEAQDTNPAQWDILRAVTGDFFAGSGQAGNALRTVFAVGDEKQSIYSFQGAEPRKFSESRRYWQDQAKGVARAFENVQLTVSFRTAPAILEAVDAVFADERNFEGLSFEDEITGTAHQSSRIGKPARVEIWPFEPAEEAPDPDAWTHPLDEPDAAAPPVRLAQRIAQAVETWTREGDATGRVWHPGEILILTRSRNPAFFATIRALKDRSIPVAGADRLDIAAHIAVQDLVAAGRAALLPGDDLTLATVLKSPLVGWDDDDLIRIGVDRGDGVSLYDALGKHAEAGNAKASAALAQHARWRELAARHGPFAFFAALLGPEGGRRRLVARLGVEAGDAIDAFLAEALAAEHPQTPSLATFLESFSGAEREIRRDLEAEGREVRVMTVHGAKGLEAPLVLVIDQATRAGNHGAALYDIGGALPVWSPGKEKEPEILAEARAMRDEAEAQERNRLLYVALTRAADHLVLAPYGGRKDKELPADCWTARISRALEAGPYGLEEAEMPYGRVAVWRDPALAPAAPEKSAVVAPQAFPLPDWLTRMSAPEPEPAPPLRPSSALGASDAPASLRDRPFDPGARQRGVLVHALIERLPAIPADRRAEAARAFVAARAGGLDATMRAAIVADALAVIEDERLTPLFAADALAEAPVSGLVSVGEAGARVGVTGQIDRLAIGEGAICFADFKTSARPPDPDKPLLPRYLTQMALYRALLAQIYPDRAIRAFMVWTAGPQVRELPAADLEAALRLIAPPAQGG</sequence>
<dbReference type="EMBL" id="FMBM01000002">
    <property type="protein sequence ID" value="SCC82439.1"/>
    <property type="molecule type" value="Genomic_DNA"/>
</dbReference>
<comment type="catalytic activity">
    <reaction evidence="11">
        <text>Couples ATP hydrolysis with the unwinding of duplex DNA by translocating in the 3'-5' direction.</text>
        <dbReference type="EC" id="5.6.2.4"/>
    </reaction>
</comment>
<dbReference type="InterPro" id="IPR000212">
    <property type="entry name" value="DNA_helicase_UvrD/REP"/>
</dbReference>
<dbReference type="InterPro" id="IPR027417">
    <property type="entry name" value="P-loop_NTPase"/>
</dbReference>
<keyword evidence="22" id="KW-1185">Reference proteome</keyword>
<evidence type="ECO:0000256" key="3">
    <source>
        <dbReference type="ARBA" id="ARBA00022763"/>
    </source>
</evidence>
<dbReference type="InterPro" id="IPR038726">
    <property type="entry name" value="PDDEXK_AddAB-type"/>
</dbReference>
<dbReference type="GO" id="GO:0000725">
    <property type="term" value="P:recombinational repair"/>
    <property type="evidence" value="ECO:0007669"/>
    <property type="project" value="TreeGrafter"/>
</dbReference>
<keyword evidence="4 15" id="KW-0378">Hydrolase</keyword>
<dbReference type="PROSITE" id="PS51198">
    <property type="entry name" value="UVRD_HELICASE_ATP_BIND"/>
    <property type="match status" value="1"/>
</dbReference>
<evidence type="ECO:0000256" key="8">
    <source>
        <dbReference type="ARBA" id="ARBA00023125"/>
    </source>
</evidence>
<dbReference type="InterPro" id="IPR014151">
    <property type="entry name" value="DNA_helicase_AddA"/>
</dbReference>
<dbReference type="Pfam" id="PF12705">
    <property type="entry name" value="PDDEXK_1"/>
    <property type="match status" value="1"/>
</dbReference>
<dbReference type="GO" id="GO:0003677">
    <property type="term" value="F:DNA binding"/>
    <property type="evidence" value="ECO:0007669"/>
    <property type="project" value="UniProtKB-KW"/>
</dbReference>
<feature type="region of interest" description="Disordered" evidence="16">
    <location>
        <begin position="938"/>
        <end position="973"/>
    </location>
</feature>
<keyword evidence="5 15" id="KW-0347">Helicase</keyword>
<dbReference type="InterPro" id="IPR011335">
    <property type="entry name" value="Restrct_endonuc-II-like"/>
</dbReference>
<dbReference type="AlphaFoldDB" id="A0A0P7X8N0"/>
<keyword evidence="8" id="KW-0238">DNA-binding</keyword>
<dbReference type="EMBL" id="LJSX01000007">
    <property type="protein sequence ID" value="KPQ11532.1"/>
    <property type="molecule type" value="Genomic_DNA"/>
</dbReference>
<feature type="region of interest" description="Disordered" evidence="16">
    <location>
        <begin position="1"/>
        <end position="26"/>
    </location>
</feature>
<dbReference type="Proteomes" id="UP000050497">
    <property type="component" value="Unassembled WGS sequence"/>
</dbReference>